<gene>
    <name evidence="4" type="ORF">TCHU04912_LOCUS20178</name>
</gene>
<organism evidence="4">
    <name type="scientific">Tetraselmis chuii</name>
    <dbReference type="NCBI Taxonomy" id="63592"/>
    <lineage>
        <taxon>Eukaryota</taxon>
        <taxon>Viridiplantae</taxon>
        <taxon>Chlorophyta</taxon>
        <taxon>core chlorophytes</taxon>
        <taxon>Chlorodendrophyceae</taxon>
        <taxon>Chlorodendrales</taxon>
        <taxon>Chlorodendraceae</taxon>
        <taxon>Tetraselmis</taxon>
    </lineage>
</organism>
<protein>
    <recommendedName>
        <fullName evidence="3">PLAT domain-containing protein</fullName>
    </recommendedName>
</protein>
<evidence type="ECO:0000256" key="2">
    <source>
        <dbReference type="SAM" id="MobiDB-lite"/>
    </source>
</evidence>
<dbReference type="Gene3D" id="2.60.60.20">
    <property type="entry name" value="PLAT/LH2 domain"/>
    <property type="match status" value="2"/>
</dbReference>
<evidence type="ECO:0000259" key="3">
    <source>
        <dbReference type="PROSITE" id="PS50095"/>
    </source>
</evidence>
<dbReference type="PROSITE" id="PS50095">
    <property type="entry name" value="PLAT"/>
    <property type="match status" value="1"/>
</dbReference>
<name>A0A7S1XAC2_9CHLO</name>
<feature type="region of interest" description="Disordered" evidence="2">
    <location>
        <begin position="308"/>
        <end position="332"/>
    </location>
</feature>
<sequence>MLWGKKTLRALTVNMSTIDDSGLKCRYKVMFHTGDAENASTRSSISFVIYGDLGESGKMVMKGSPSRFNRGQMDAMFFEHANIGEMYKIRLSLETHKPADWLCSLVEVLNLRTGMQSFFMPNGTLATTTGAERFKDIFAVGKRLPAGVVTYKVIVSTGNAKESNLSSVNTDISLEIQGSHRVISKLLQPEKDVMNFARGSIDVFDLECLSVGSIESAVVMLHPRKGRVKWDLKYVEIVDAKAMESLTKAGGGAAGDFASKLLGSSVYLENAFGVIDTKERTKRRIKRANYPRGFPSLEARMEDAQMQILGGDGPEGKSSAPSAPSLPKPSPLALLRLF</sequence>
<feature type="domain" description="PLAT" evidence="3">
    <location>
        <begin position="25"/>
        <end position="139"/>
    </location>
</feature>
<dbReference type="EMBL" id="HBGG01039229">
    <property type="protein sequence ID" value="CAD9220259.1"/>
    <property type="molecule type" value="Transcribed_RNA"/>
</dbReference>
<dbReference type="Pfam" id="PF01477">
    <property type="entry name" value="PLAT"/>
    <property type="match status" value="1"/>
</dbReference>
<dbReference type="InterPro" id="IPR001024">
    <property type="entry name" value="PLAT/LH2_dom"/>
</dbReference>
<dbReference type="InterPro" id="IPR052970">
    <property type="entry name" value="Inner_ear_hair_cell_LOXHD"/>
</dbReference>
<reference evidence="4" key="1">
    <citation type="submission" date="2021-01" db="EMBL/GenBank/DDBJ databases">
        <authorList>
            <person name="Corre E."/>
            <person name="Pelletier E."/>
            <person name="Niang G."/>
            <person name="Scheremetjew M."/>
            <person name="Finn R."/>
            <person name="Kale V."/>
            <person name="Holt S."/>
            <person name="Cochrane G."/>
            <person name="Meng A."/>
            <person name="Brown T."/>
            <person name="Cohen L."/>
        </authorList>
    </citation>
    <scope>NUCLEOTIDE SEQUENCE</scope>
    <source>
        <strain evidence="4">PLY429</strain>
    </source>
</reference>
<dbReference type="PANTHER" id="PTHR45901">
    <property type="entry name" value="PROTEIN CBG12474"/>
    <property type="match status" value="1"/>
</dbReference>
<evidence type="ECO:0000256" key="1">
    <source>
        <dbReference type="PROSITE-ProRule" id="PRU00152"/>
    </source>
</evidence>
<dbReference type="SUPFAM" id="SSF49723">
    <property type="entry name" value="Lipase/lipooxygenase domain (PLAT/LH2 domain)"/>
    <property type="match status" value="2"/>
</dbReference>
<dbReference type="AlphaFoldDB" id="A0A7S1XAC2"/>
<evidence type="ECO:0000313" key="4">
    <source>
        <dbReference type="EMBL" id="CAD9220259.1"/>
    </source>
</evidence>
<dbReference type="InterPro" id="IPR036392">
    <property type="entry name" value="PLAT/LH2_dom_sf"/>
</dbReference>
<proteinExistence type="predicted"/>
<accession>A0A7S1XAC2</accession>
<comment type="caution">
    <text evidence="1">Lacks conserved residue(s) required for the propagation of feature annotation.</text>
</comment>
<dbReference type="PANTHER" id="PTHR45901:SF3">
    <property type="entry name" value="LIPOXYGENASE HOMOLOGY DOMAIN-CONTAINING PROTEIN 1"/>
    <property type="match status" value="1"/>
</dbReference>